<evidence type="ECO:0000313" key="6">
    <source>
        <dbReference type="EMBL" id="WRS39676.1"/>
    </source>
</evidence>
<gene>
    <name evidence="6" type="ORF">VA613_02050</name>
</gene>
<dbReference type="PROSITE" id="PS50977">
    <property type="entry name" value="HTH_TETR_2"/>
    <property type="match status" value="1"/>
</dbReference>
<evidence type="ECO:0000256" key="4">
    <source>
        <dbReference type="PROSITE-ProRule" id="PRU00335"/>
    </source>
</evidence>
<proteinExistence type="predicted"/>
<accession>A0ABZ1CJW9</accession>
<evidence type="ECO:0000259" key="5">
    <source>
        <dbReference type="PROSITE" id="PS50977"/>
    </source>
</evidence>
<evidence type="ECO:0000256" key="1">
    <source>
        <dbReference type="ARBA" id="ARBA00023015"/>
    </source>
</evidence>
<organism evidence="6 7">
    <name type="scientific">Thiobacillus sedimenti</name>
    <dbReference type="NCBI Taxonomy" id="3110231"/>
    <lineage>
        <taxon>Bacteria</taxon>
        <taxon>Pseudomonadati</taxon>
        <taxon>Pseudomonadota</taxon>
        <taxon>Betaproteobacteria</taxon>
        <taxon>Nitrosomonadales</taxon>
        <taxon>Thiobacillaceae</taxon>
        <taxon>Thiobacillus</taxon>
    </lineage>
</organism>
<protein>
    <submittedName>
        <fullName evidence="6">TetR/AcrR family transcriptional regulator</fullName>
    </submittedName>
</protein>
<reference evidence="6 7" key="1">
    <citation type="submission" date="2023-12" db="EMBL/GenBank/DDBJ databases">
        <title>Thiobacillus sedimentum sp. nov., a chemolithoautotrophic sulfur-oxidizing bacterium isolated from freshwater sediment.</title>
        <authorList>
            <person name="Luo J."/>
            <person name="Dai C."/>
        </authorList>
    </citation>
    <scope>NUCLEOTIDE SEQUENCE [LARGE SCALE GENOMIC DNA]</scope>
    <source>
        <strain evidence="6 7">SCUT-2</strain>
    </source>
</reference>
<dbReference type="SUPFAM" id="SSF46689">
    <property type="entry name" value="Homeodomain-like"/>
    <property type="match status" value="1"/>
</dbReference>
<dbReference type="InterPro" id="IPR009057">
    <property type="entry name" value="Homeodomain-like_sf"/>
</dbReference>
<dbReference type="Gene3D" id="1.10.357.10">
    <property type="entry name" value="Tetracycline Repressor, domain 2"/>
    <property type="match status" value="1"/>
</dbReference>
<dbReference type="PANTHER" id="PTHR30055:SF234">
    <property type="entry name" value="HTH-TYPE TRANSCRIPTIONAL REGULATOR BETI"/>
    <property type="match status" value="1"/>
</dbReference>
<keyword evidence="1" id="KW-0805">Transcription regulation</keyword>
<evidence type="ECO:0000256" key="2">
    <source>
        <dbReference type="ARBA" id="ARBA00023125"/>
    </source>
</evidence>
<dbReference type="Pfam" id="PF16925">
    <property type="entry name" value="TetR_C_13"/>
    <property type="match status" value="1"/>
</dbReference>
<dbReference type="PANTHER" id="PTHR30055">
    <property type="entry name" value="HTH-TYPE TRANSCRIPTIONAL REGULATOR RUTR"/>
    <property type="match status" value="1"/>
</dbReference>
<keyword evidence="2 4" id="KW-0238">DNA-binding</keyword>
<dbReference type="InterPro" id="IPR011075">
    <property type="entry name" value="TetR_C"/>
</dbReference>
<dbReference type="SUPFAM" id="SSF48498">
    <property type="entry name" value="Tetracyclin repressor-like, C-terminal domain"/>
    <property type="match status" value="1"/>
</dbReference>
<dbReference type="InterPro" id="IPR050109">
    <property type="entry name" value="HTH-type_TetR-like_transc_reg"/>
</dbReference>
<name>A0ABZ1CJW9_9PROT</name>
<sequence length="202" mass="22179">MAEHPKHLPADERRAATVEAVVDLAAEQNPSEITTTAIAKRMGLTQGALFRHFPTKDAILQAVMSWVTERLLARVDKAARGVESPIAALEAIFMAHIDFVSEHPGVPRMLFGELQRPGDSLPKRMVQTLVHHYGERLRRLLEAGKTQGELYPDLDVDAAIVQFVGSIQGLVMQSLLAGDAKRLRQDAPGVFLIYRRGIGGAQ</sequence>
<feature type="DNA-binding region" description="H-T-H motif" evidence="4">
    <location>
        <begin position="34"/>
        <end position="53"/>
    </location>
</feature>
<dbReference type="InterPro" id="IPR001647">
    <property type="entry name" value="HTH_TetR"/>
</dbReference>
<evidence type="ECO:0000256" key="3">
    <source>
        <dbReference type="ARBA" id="ARBA00023163"/>
    </source>
</evidence>
<dbReference type="EMBL" id="CP141769">
    <property type="protein sequence ID" value="WRS39676.1"/>
    <property type="molecule type" value="Genomic_DNA"/>
</dbReference>
<dbReference type="Proteomes" id="UP001334732">
    <property type="component" value="Chromosome"/>
</dbReference>
<dbReference type="RefSeq" id="WP_324780208.1">
    <property type="nucleotide sequence ID" value="NZ_CP141769.1"/>
</dbReference>
<keyword evidence="3" id="KW-0804">Transcription</keyword>
<dbReference type="Pfam" id="PF00440">
    <property type="entry name" value="TetR_N"/>
    <property type="match status" value="1"/>
</dbReference>
<dbReference type="InterPro" id="IPR036271">
    <property type="entry name" value="Tet_transcr_reg_TetR-rel_C_sf"/>
</dbReference>
<feature type="domain" description="HTH tetR-type" evidence="5">
    <location>
        <begin position="11"/>
        <end position="71"/>
    </location>
</feature>
<evidence type="ECO:0000313" key="7">
    <source>
        <dbReference type="Proteomes" id="UP001334732"/>
    </source>
</evidence>
<keyword evidence="7" id="KW-1185">Reference proteome</keyword>